<dbReference type="EnsemblFungi" id="MAPG_10890T0">
    <property type="protein sequence ID" value="MAPG_10890T0"/>
    <property type="gene ID" value="MAPG_10890"/>
</dbReference>
<evidence type="ECO:0000256" key="5">
    <source>
        <dbReference type="ARBA" id="ARBA00023277"/>
    </source>
</evidence>
<dbReference type="EMBL" id="ADBL01002683">
    <property type="status" value="NOT_ANNOTATED_CDS"/>
    <property type="molecule type" value="Genomic_DNA"/>
</dbReference>
<dbReference type="GO" id="GO:0042973">
    <property type="term" value="F:glucan endo-1,3-beta-D-glucosidase activity"/>
    <property type="evidence" value="ECO:0007669"/>
    <property type="project" value="UniProtKB-EC"/>
</dbReference>
<gene>
    <name evidence="13" type="ORF">MAPG_10890</name>
</gene>
<feature type="region of interest" description="Disordered" evidence="9">
    <location>
        <begin position="28"/>
        <end position="54"/>
    </location>
</feature>
<dbReference type="PANTHER" id="PTHR31983">
    <property type="entry name" value="ENDO-1,3(4)-BETA-GLUCANASE 1"/>
    <property type="match status" value="1"/>
</dbReference>
<reference evidence="14" key="5">
    <citation type="submission" date="2015-06" db="UniProtKB">
        <authorList>
            <consortium name="EnsemblFungi"/>
        </authorList>
    </citation>
    <scope>IDENTIFICATION</scope>
    <source>
        <strain evidence="14">ATCC 64411</strain>
    </source>
</reference>
<evidence type="ECO:0000256" key="2">
    <source>
        <dbReference type="ARBA" id="ARBA00010730"/>
    </source>
</evidence>
<organism evidence="14 15">
    <name type="scientific">Magnaporthiopsis poae (strain ATCC 64411 / 73-15)</name>
    <name type="common">Kentucky bluegrass fungus</name>
    <name type="synonym">Magnaporthe poae</name>
    <dbReference type="NCBI Taxonomy" id="644358"/>
    <lineage>
        <taxon>Eukaryota</taxon>
        <taxon>Fungi</taxon>
        <taxon>Dikarya</taxon>
        <taxon>Ascomycota</taxon>
        <taxon>Pezizomycotina</taxon>
        <taxon>Sordariomycetes</taxon>
        <taxon>Sordariomycetidae</taxon>
        <taxon>Magnaporthales</taxon>
        <taxon>Magnaporthaceae</taxon>
        <taxon>Magnaporthiopsis</taxon>
    </lineage>
</organism>
<evidence type="ECO:0000256" key="1">
    <source>
        <dbReference type="ARBA" id="ARBA00000382"/>
    </source>
</evidence>
<evidence type="ECO:0000256" key="8">
    <source>
        <dbReference type="ARBA" id="ARBA00023326"/>
    </source>
</evidence>
<dbReference type="EC" id="3.2.1.39" evidence="3"/>
<feature type="compositionally biased region" description="Basic and acidic residues" evidence="9">
    <location>
        <begin position="64"/>
        <end position="75"/>
    </location>
</feature>
<dbReference type="AlphaFoldDB" id="A0A0C4EDT0"/>
<feature type="chain" id="PRO_5009386114" description="glucan endo-1,3-beta-D-glucosidase" evidence="10">
    <location>
        <begin position="19"/>
        <end position="788"/>
    </location>
</feature>
<dbReference type="GO" id="GO:0052861">
    <property type="term" value="F:endo-1,3(4)-beta-glucanase activity"/>
    <property type="evidence" value="ECO:0007669"/>
    <property type="project" value="InterPro"/>
</dbReference>
<dbReference type="STRING" id="644358.A0A0C4EDT0"/>
<evidence type="ECO:0000256" key="6">
    <source>
        <dbReference type="ARBA" id="ARBA00023295"/>
    </source>
</evidence>
<dbReference type="Pfam" id="PF03639">
    <property type="entry name" value="Glyco_hydro_81"/>
    <property type="match status" value="1"/>
</dbReference>
<feature type="region of interest" description="Disordered" evidence="9">
    <location>
        <begin position="64"/>
        <end position="83"/>
    </location>
</feature>
<evidence type="ECO:0000256" key="3">
    <source>
        <dbReference type="ARBA" id="ARBA00012780"/>
    </source>
</evidence>
<dbReference type="InterPro" id="IPR040720">
    <property type="entry name" value="GH81_C"/>
</dbReference>
<proteinExistence type="inferred from homology"/>
<dbReference type="eggNOG" id="KOG2254">
    <property type="taxonomic scope" value="Eukaryota"/>
</dbReference>
<protein>
    <recommendedName>
        <fullName evidence="3">glucan endo-1,3-beta-D-glucosidase</fullName>
        <ecNumber evidence="3">3.2.1.39</ecNumber>
    </recommendedName>
</protein>
<keyword evidence="15" id="KW-1185">Reference proteome</keyword>
<evidence type="ECO:0000256" key="4">
    <source>
        <dbReference type="ARBA" id="ARBA00022801"/>
    </source>
</evidence>
<dbReference type="OrthoDB" id="4473401at2759"/>
<evidence type="ECO:0000313" key="13">
    <source>
        <dbReference type="EMBL" id="KLU91941.1"/>
    </source>
</evidence>
<dbReference type="InterPro" id="IPR040451">
    <property type="entry name" value="GH81_N"/>
</dbReference>
<keyword evidence="7" id="KW-0961">Cell wall biogenesis/degradation</keyword>
<dbReference type="EMBL" id="GL876978">
    <property type="protein sequence ID" value="KLU91941.1"/>
    <property type="molecule type" value="Genomic_DNA"/>
</dbReference>
<dbReference type="OMA" id="YIQMIHA"/>
<name>A0A0C4EDT0_MAGP6</name>
<reference evidence="15" key="2">
    <citation type="submission" date="2010-05" db="EMBL/GenBank/DDBJ databases">
        <title>The genome sequence of Magnaporthe poae strain ATCC 64411.</title>
        <authorList>
            <person name="Ma L.-J."/>
            <person name="Dead R."/>
            <person name="Young S."/>
            <person name="Zeng Q."/>
            <person name="Koehrsen M."/>
            <person name="Alvarado L."/>
            <person name="Berlin A."/>
            <person name="Chapman S.B."/>
            <person name="Chen Z."/>
            <person name="Freedman E."/>
            <person name="Gellesch M."/>
            <person name="Goldberg J."/>
            <person name="Griggs A."/>
            <person name="Gujja S."/>
            <person name="Heilman E.R."/>
            <person name="Heiman D."/>
            <person name="Hepburn T."/>
            <person name="Howarth C."/>
            <person name="Jen D."/>
            <person name="Larson L."/>
            <person name="Mehta T."/>
            <person name="Neiman D."/>
            <person name="Pearson M."/>
            <person name="Roberts A."/>
            <person name="Saif S."/>
            <person name="Shea T."/>
            <person name="Shenoy N."/>
            <person name="Sisk P."/>
            <person name="Stolte C."/>
            <person name="Sykes S."/>
            <person name="Walk T."/>
            <person name="White J."/>
            <person name="Yandava C."/>
            <person name="Haas B."/>
            <person name="Nusbaum C."/>
            <person name="Birren B."/>
        </authorList>
    </citation>
    <scope>NUCLEOTIDE SEQUENCE [LARGE SCALE GENOMIC DNA]</scope>
    <source>
        <strain evidence="15">ATCC 64411 / 73-15</strain>
    </source>
</reference>
<dbReference type="PROSITE" id="PS52008">
    <property type="entry name" value="GH81"/>
    <property type="match status" value="1"/>
</dbReference>
<keyword evidence="6" id="KW-0326">Glycosidase</keyword>
<dbReference type="GO" id="GO:0000272">
    <property type="term" value="P:polysaccharide catabolic process"/>
    <property type="evidence" value="ECO:0007669"/>
    <property type="project" value="UniProtKB-KW"/>
</dbReference>
<dbReference type="Pfam" id="PF17652">
    <property type="entry name" value="Glyco_hydro81C"/>
    <property type="match status" value="1"/>
</dbReference>
<dbReference type="Gene3D" id="2.70.98.30">
    <property type="entry name" value="Golgi alpha-mannosidase II, domain 4"/>
    <property type="match status" value="1"/>
</dbReference>
<keyword evidence="8" id="KW-0624">Polysaccharide degradation</keyword>
<dbReference type="InterPro" id="IPR005200">
    <property type="entry name" value="Endo-beta-glucanase"/>
</dbReference>
<dbReference type="GO" id="GO:0071555">
    <property type="term" value="P:cell wall organization"/>
    <property type="evidence" value="ECO:0007669"/>
    <property type="project" value="UniProtKB-KW"/>
</dbReference>
<reference evidence="13" key="3">
    <citation type="submission" date="2011-03" db="EMBL/GenBank/DDBJ databases">
        <title>Annotation of Magnaporthe poae ATCC 64411.</title>
        <authorList>
            <person name="Ma L.-J."/>
            <person name="Dead R."/>
            <person name="Young S.K."/>
            <person name="Zeng Q."/>
            <person name="Gargeya S."/>
            <person name="Fitzgerald M."/>
            <person name="Haas B."/>
            <person name="Abouelleil A."/>
            <person name="Alvarado L."/>
            <person name="Arachchi H.M."/>
            <person name="Berlin A."/>
            <person name="Brown A."/>
            <person name="Chapman S.B."/>
            <person name="Chen Z."/>
            <person name="Dunbar C."/>
            <person name="Freedman E."/>
            <person name="Gearin G."/>
            <person name="Gellesch M."/>
            <person name="Goldberg J."/>
            <person name="Griggs A."/>
            <person name="Gujja S."/>
            <person name="Heiman D."/>
            <person name="Howarth C."/>
            <person name="Larson L."/>
            <person name="Lui A."/>
            <person name="MacDonald P.J.P."/>
            <person name="Mehta T."/>
            <person name="Montmayeur A."/>
            <person name="Murphy C."/>
            <person name="Neiman D."/>
            <person name="Pearson M."/>
            <person name="Priest M."/>
            <person name="Roberts A."/>
            <person name="Saif S."/>
            <person name="Shea T."/>
            <person name="Shenoy N."/>
            <person name="Sisk P."/>
            <person name="Stolte C."/>
            <person name="Sykes S."/>
            <person name="Yandava C."/>
            <person name="Wortman J."/>
            <person name="Nusbaum C."/>
            <person name="Birren B."/>
        </authorList>
    </citation>
    <scope>NUCLEOTIDE SEQUENCE</scope>
    <source>
        <strain evidence="13">ATCC 64411</strain>
    </source>
</reference>
<evidence type="ECO:0000313" key="14">
    <source>
        <dbReference type="EnsemblFungi" id="MAPG_10890T0"/>
    </source>
</evidence>
<evidence type="ECO:0000256" key="7">
    <source>
        <dbReference type="ARBA" id="ARBA00023316"/>
    </source>
</evidence>
<feature type="domain" description="Glycosyl hydrolase family 81 C-terminal" evidence="12">
    <location>
        <begin position="409"/>
        <end position="765"/>
    </location>
</feature>
<comment type="catalytic activity">
    <reaction evidence="1">
        <text>Hydrolysis of (1-&gt;3)-beta-D-glucosidic linkages in (1-&gt;3)-beta-D-glucans.</text>
        <dbReference type="EC" id="3.2.1.39"/>
    </reaction>
</comment>
<comment type="similarity">
    <text evidence="2">Belongs to the glycosyl hydrolase 81 family.</text>
</comment>
<dbReference type="GO" id="GO:0009986">
    <property type="term" value="C:cell surface"/>
    <property type="evidence" value="ECO:0007669"/>
    <property type="project" value="TreeGrafter"/>
</dbReference>
<keyword evidence="5" id="KW-0119">Carbohydrate metabolism</keyword>
<evidence type="ECO:0000256" key="10">
    <source>
        <dbReference type="SAM" id="SignalP"/>
    </source>
</evidence>
<keyword evidence="10" id="KW-0732">Signal</keyword>
<evidence type="ECO:0000256" key="9">
    <source>
        <dbReference type="SAM" id="MobiDB-lite"/>
    </source>
</evidence>
<dbReference type="Proteomes" id="UP000011715">
    <property type="component" value="Unassembled WGS sequence"/>
</dbReference>
<sequence>MVSYFLPAAFLLVELVCGHGLHGHHHHAHFRRTSSAHDDPATHGSLKRGSQQQNVFVPISHDRPVSIPTRGDHPQRPVGVLDKGPLQTNKFYANFFAGKQDNATWTHPYSVWWSNNTVRQGHGLSVSHTDRAGFIYGPGNPVKSFEDPFFQQSIALSARELQNGTHLTMDTLTAFAVNVNLAPRKGAKPIVSFPLVQGMAFVTGVYRDATVLLQSEKGFLNITDLRVPARESSSSVYGWSVRLGDRSEWLVYLSPSNAASKPTLKTMNKVTLLGPKGFTGTVQVAKNPAGPAGVRVFNQAAGTYPAGATISGSVSGKTGTYTLTWDKKGVKKKPLLMFALPHHVKSFDKKTASGVTNVKLASTTKGIATATLADAFTMVENDLPTDIGFDPWSPRMGSVGSKGARGGTVSDEAKAAIVEAAKVELAKDIVKLTNLTSKYYGGVAFSMHARALYAFSEIAGGDTSLRDKALRNLETAFARYVDNVEPNPLAYDDVWKGIVSSASYGNNDSLADFGNTFYNDHNFHYGYYVYTAAIIAHLDRSWLTRRGGLNKVWVDNLIRDWSNPSTADPFFPFSRSFDWFHGHSWARGVLEAPDGKDQESSAEDAFSTYAIKMWGHVTGNAAEEGRGNLQLAVTARSQQSYYLLASDNDVQPPQFVGNRAVGILWDRRAVHTTYFGEDISFIEGIHMLPIVPSSAYVRKPAFVREEWDQYFAGNKTGNLGVNGFAGHVYVNLAIADDRGAAESYRFMRSQKPDSPYLSGSSLAWDIAYTAALGGSLASNSARNSTVRV</sequence>
<reference evidence="14" key="4">
    <citation type="journal article" date="2015" name="G3 (Bethesda)">
        <title>Genome sequences of three phytopathogenic species of the Magnaporthaceae family of fungi.</title>
        <authorList>
            <person name="Okagaki L.H."/>
            <person name="Nunes C.C."/>
            <person name="Sailsbery J."/>
            <person name="Clay B."/>
            <person name="Brown D."/>
            <person name="John T."/>
            <person name="Oh Y."/>
            <person name="Young N."/>
            <person name="Fitzgerald M."/>
            <person name="Haas B.J."/>
            <person name="Zeng Q."/>
            <person name="Young S."/>
            <person name="Adiconis X."/>
            <person name="Fan L."/>
            <person name="Levin J.Z."/>
            <person name="Mitchell T.K."/>
            <person name="Okubara P.A."/>
            <person name="Farman M.L."/>
            <person name="Kohn L.M."/>
            <person name="Birren B."/>
            <person name="Ma L.-J."/>
            <person name="Dean R.A."/>
        </authorList>
    </citation>
    <scope>NUCLEOTIDE SEQUENCE</scope>
    <source>
        <strain evidence="14">ATCC 64411 / 73-15</strain>
    </source>
</reference>
<evidence type="ECO:0000259" key="11">
    <source>
        <dbReference type="Pfam" id="PF03639"/>
    </source>
</evidence>
<evidence type="ECO:0000259" key="12">
    <source>
        <dbReference type="Pfam" id="PF17652"/>
    </source>
</evidence>
<evidence type="ECO:0000313" key="15">
    <source>
        <dbReference type="Proteomes" id="UP000011715"/>
    </source>
</evidence>
<feature type="domain" description="Glycosyl hydrolase family 81 N-terminal" evidence="11">
    <location>
        <begin position="73"/>
        <end position="394"/>
    </location>
</feature>
<keyword evidence="4" id="KW-0378">Hydrolase</keyword>
<reference evidence="13" key="1">
    <citation type="submission" date="2010-05" db="EMBL/GenBank/DDBJ databases">
        <title>The Genome Sequence of Magnaporthe poae strain ATCC 64411.</title>
        <authorList>
            <consortium name="The Broad Institute Genome Sequencing Platform"/>
            <consortium name="Broad Institute Genome Sequencing Center for Infectious Disease"/>
            <person name="Ma L.-J."/>
            <person name="Dead R."/>
            <person name="Young S."/>
            <person name="Zeng Q."/>
            <person name="Koehrsen M."/>
            <person name="Alvarado L."/>
            <person name="Berlin A."/>
            <person name="Chapman S.B."/>
            <person name="Chen Z."/>
            <person name="Freedman E."/>
            <person name="Gellesch M."/>
            <person name="Goldberg J."/>
            <person name="Griggs A."/>
            <person name="Gujja S."/>
            <person name="Heilman E.R."/>
            <person name="Heiman D."/>
            <person name="Hepburn T."/>
            <person name="Howarth C."/>
            <person name="Jen D."/>
            <person name="Larson L."/>
            <person name="Mehta T."/>
            <person name="Neiman D."/>
            <person name="Pearson M."/>
            <person name="Roberts A."/>
            <person name="Saif S."/>
            <person name="Shea T."/>
            <person name="Shenoy N."/>
            <person name="Sisk P."/>
            <person name="Stolte C."/>
            <person name="Sykes S."/>
            <person name="Walk T."/>
            <person name="White J."/>
            <person name="Yandava C."/>
            <person name="Haas B."/>
            <person name="Nusbaum C."/>
            <person name="Birren B."/>
        </authorList>
    </citation>
    <scope>NUCLEOTIDE SEQUENCE</scope>
    <source>
        <strain evidence="13">ATCC 64411</strain>
    </source>
</reference>
<dbReference type="VEuPathDB" id="FungiDB:MAPG_10890"/>
<feature type="signal peptide" evidence="10">
    <location>
        <begin position="1"/>
        <end position="18"/>
    </location>
</feature>
<dbReference type="PANTHER" id="PTHR31983:SF0">
    <property type="entry name" value="GLUCAN ENDO-1,3-BETA-D-GLUCOSIDASE 2"/>
    <property type="match status" value="1"/>
</dbReference>
<accession>A0A0C4EDT0</accession>